<dbReference type="EMBL" id="PJRS01000041">
    <property type="protein sequence ID" value="PLR21909.1"/>
    <property type="molecule type" value="Genomic_DNA"/>
</dbReference>
<dbReference type="Gene3D" id="3.10.450.50">
    <property type="match status" value="1"/>
</dbReference>
<sequence>MAKEQALQTLQAWHDLLEKREFDRLRPLAAETVVFRSPAFFTPYPGVEPLVHIIATVNTIFEEFAYHREFWTEGFDAVVLEFSARIGDKALKGIDIISFDESGRITEFEVMIRPANAAVAVGEAMAAKAGPGLKALLGKPA</sequence>
<dbReference type="Pfam" id="PF12680">
    <property type="entry name" value="SnoaL_2"/>
    <property type="match status" value="1"/>
</dbReference>
<comment type="caution">
    <text evidence="2">The sequence shown here is derived from an EMBL/GenBank/DDBJ whole genome shotgun (WGS) entry which is preliminary data.</text>
</comment>
<evidence type="ECO:0000313" key="2">
    <source>
        <dbReference type="EMBL" id="PLR21909.1"/>
    </source>
</evidence>
<dbReference type="InterPro" id="IPR037401">
    <property type="entry name" value="SnoaL-like"/>
</dbReference>
<dbReference type="InterPro" id="IPR032710">
    <property type="entry name" value="NTF2-like_dom_sf"/>
</dbReference>
<dbReference type="OrthoDB" id="1163083at2"/>
<evidence type="ECO:0000313" key="3">
    <source>
        <dbReference type="Proteomes" id="UP000234479"/>
    </source>
</evidence>
<gene>
    <name evidence="2" type="ORF">SGCZBJ_20290</name>
</gene>
<reference evidence="2 3" key="1">
    <citation type="submission" date="2017-12" db="EMBL/GenBank/DDBJ databases">
        <title>The genome sequence of Caulobacter sp. 410.</title>
        <authorList>
            <person name="Gao J."/>
            <person name="Mao X."/>
            <person name="Sun J."/>
        </authorList>
    </citation>
    <scope>NUCLEOTIDE SEQUENCE [LARGE SCALE GENOMIC DNA]</scope>
    <source>
        <strain evidence="2 3">410</strain>
    </source>
</reference>
<dbReference type="Proteomes" id="UP000234479">
    <property type="component" value="Unassembled WGS sequence"/>
</dbReference>
<dbReference type="RefSeq" id="WP_101719741.1">
    <property type="nucleotide sequence ID" value="NZ_PJRS01000041.1"/>
</dbReference>
<feature type="domain" description="SnoaL-like" evidence="1">
    <location>
        <begin position="11"/>
        <end position="107"/>
    </location>
</feature>
<proteinExistence type="predicted"/>
<dbReference type="AlphaFoldDB" id="A0A2N5D769"/>
<organism evidence="2 3">
    <name type="scientific">Caulobacter zeae</name>
    <dbReference type="NCBI Taxonomy" id="2055137"/>
    <lineage>
        <taxon>Bacteria</taxon>
        <taxon>Pseudomonadati</taxon>
        <taxon>Pseudomonadota</taxon>
        <taxon>Alphaproteobacteria</taxon>
        <taxon>Caulobacterales</taxon>
        <taxon>Caulobacteraceae</taxon>
        <taxon>Caulobacter</taxon>
    </lineage>
</organism>
<protein>
    <recommendedName>
        <fullName evidence="1">SnoaL-like domain-containing protein</fullName>
    </recommendedName>
</protein>
<keyword evidence="3" id="KW-1185">Reference proteome</keyword>
<evidence type="ECO:0000259" key="1">
    <source>
        <dbReference type="Pfam" id="PF12680"/>
    </source>
</evidence>
<name>A0A2N5D769_9CAUL</name>
<dbReference type="SUPFAM" id="SSF54427">
    <property type="entry name" value="NTF2-like"/>
    <property type="match status" value="1"/>
</dbReference>
<accession>A0A2N5D769</accession>